<feature type="binding site" evidence="4">
    <location>
        <position position="65"/>
    </location>
    <ligand>
        <name>Zn(2+)</name>
        <dbReference type="ChEBI" id="CHEBI:29105"/>
    </ligand>
</feature>
<dbReference type="EC" id="3.5.4.31" evidence="4"/>
<dbReference type="InterPro" id="IPR032466">
    <property type="entry name" value="Metal_Hydrolase"/>
</dbReference>
<name>A0A1M6J9J8_9FIRM</name>
<dbReference type="RefSeq" id="WP_073994220.1">
    <property type="nucleotide sequence ID" value="NZ_FQYT01000021.1"/>
</dbReference>
<dbReference type="CDD" id="cd01298">
    <property type="entry name" value="ATZ_TRZ_like"/>
    <property type="match status" value="1"/>
</dbReference>
<dbReference type="SUPFAM" id="SSF51556">
    <property type="entry name" value="Metallo-dependent hydrolases"/>
    <property type="match status" value="1"/>
</dbReference>
<evidence type="ECO:0000256" key="3">
    <source>
        <dbReference type="ARBA" id="ARBA00022833"/>
    </source>
</evidence>
<dbReference type="STRING" id="1122934.SAMN02745691_01947"/>
<comment type="catalytic activity">
    <reaction evidence="4">
        <text>S-methyl-5'-thioadenosine + H2O + H(+) = S-methyl-5'-thioinosine + NH4(+)</text>
        <dbReference type="Rhea" id="RHEA:25025"/>
        <dbReference type="ChEBI" id="CHEBI:15377"/>
        <dbReference type="ChEBI" id="CHEBI:15378"/>
        <dbReference type="ChEBI" id="CHEBI:17509"/>
        <dbReference type="ChEBI" id="CHEBI:28938"/>
        <dbReference type="ChEBI" id="CHEBI:48595"/>
        <dbReference type="EC" id="3.5.4.31"/>
    </reaction>
</comment>
<dbReference type="Gene3D" id="2.30.40.10">
    <property type="entry name" value="Urease, subunit C, domain 1"/>
    <property type="match status" value="1"/>
</dbReference>
<dbReference type="FunFam" id="3.20.20.140:FF:000014">
    <property type="entry name" value="5-methylthioadenosine/S-adenosylhomocysteine deaminase"/>
    <property type="match status" value="1"/>
</dbReference>
<proteinExistence type="inferred from homology"/>
<dbReference type="InterPro" id="IPR050287">
    <property type="entry name" value="MTA/SAH_deaminase"/>
</dbReference>
<evidence type="ECO:0000256" key="1">
    <source>
        <dbReference type="ARBA" id="ARBA00022723"/>
    </source>
</evidence>
<dbReference type="GO" id="GO:0046872">
    <property type="term" value="F:metal ion binding"/>
    <property type="evidence" value="ECO:0007669"/>
    <property type="project" value="UniProtKB-KW"/>
</dbReference>
<accession>A0A1M6J9J8</accession>
<dbReference type="PANTHER" id="PTHR43794:SF11">
    <property type="entry name" value="AMIDOHYDROLASE-RELATED DOMAIN-CONTAINING PROTEIN"/>
    <property type="match status" value="1"/>
</dbReference>
<feature type="binding site" evidence="4">
    <location>
        <position position="212"/>
    </location>
    <ligand>
        <name>substrate</name>
    </ligand>
</feature>
<keyword evidence="1 4" id="KW-0479">Metal-binding</keyword>
<comment type="catalytic activity">
    <reaction evidence="4">
        <text>S-adenosyl-L-homocysteine + H2O + H(+) = S-inosyl-L-homocysteine + NH4(+)</text>
        <dbReference type="Rhea" id="RHEA:20716"/>
        <dbReference type="ChEBI" id="CHEBI:15377"/>
        <dbReference type="ChEBI" id="CHEBI:15378"/>
        <dbReference type="ChEBI" id="CHEBI:28938"/>
        <dbReference type="ChEBI" id="CHEBI:57856"/>
        <dbReference type="ChEBI" id="CHEBI:57985"/>
        <dbReference type="EC" id="3.5.4.28"/>
    </reaction>
</comment>
<comment type="cofactor">
    <cofactor evidence="4">
        <name>Zn(2+)</name>
        <dbReference type="ChEBI" id="CHEBI:29105"/>
    </cofactor>
    <text evidence="4">Binds 1 zinc ion per subunit.</text>
</comment>
<gene>
    <name evidence="4" type="primary">mtaD</name>
    <name evidence="6" type="ORF">SAMN02745691_01947</name>
</gene>
<evidence type="ECO:0000256" key="2">
    <source>
        <dbReference type="ARBA" id="ARBA00022801"/>
    </source>
</evidence>
<sequence length="437" mass="47746">MNILIKDIAAAVWKDGSCVVEKKTICIQGDMITGMDSIPEGFVPDKVIEGKDRLLIPGLVNSHTHAYMSVFRNLADDLSFDDWLFKSIMPIEDRLTGEDAYWGASLSILEMIRTGTTCFADMHMHINETTRAVEESGIRAVIARGLSGGSEDESGIRRLKEAIDEMENYRDCARISFMFGPHAPYSCAPEYLEQVIGKARENNVGIHIHLSESENEIHNMQRERGCTPIELMERIGLFDIPVLAAHCVQLTDSDMDILARRGVSVAINPKSNMKLGNGFARVPEMLERGINVCLGTDGAASNNALNLVGEMNAAALAYKGSTRNAQSVSAAQVFAAATRNGAKGLGLGSVTGTIEVGKKADLSILDLNNPQMRPKRNLISALSYSANGSEVDTVIINGRIIMENRELLTIDEEQVYYNIGKICDKLGITGGNENEQY</sequence>
<protein>
    <recommendedName>
        <fullName evidence="4">5-methylthioadenosine/S-adenosylhomocysteine deaminase</fullName>
        <shortName evidence="4">MTA/SAH deaminase</shortName>
        <ecNumber evidence="4">3.5.4.28</ecNumber>
        <ecNumber evidence="4">3.5.4.31</ecNumber>
    </recommendedName>
</protein>
<dbReference type="PANTHER" id="PTHR43794">
    <property type="entry name" value="AMINOHYDROLASE SSNA-RELATED"/>
    <property type="match status" value="1"/>
</dbReference>
<feature type="binding site" evidence="4">
    <location>
        <position position="297"/>
    </location>
    <ligand>
        <name>Zn(2+)</name>
        <dbReference type="ChEBI" id="CHEBI:29105"/>
    </ligand>
</feature>
<evidence type="ECO:0000313" key="6">
    <source>
        <dbReference type="EMBL" id="SHJ43368.1"/>
    </source>
</evidence>
<dbReference type="GO" id="GO:0050270">
    <property type="term" value="F:S-adenosylhomocysteine deaminase activity"/>
    <property type="evidence" value="ECO:0007669"/>
    <property type="project" value="UniProtKB-UniRule"/>
</dbReference>
<dbReference type="InterPro" id="IPR011059">
    <property type="entry name" value="Metal-dep_hydrolase_composite"/>
</dbReference>
<organism evidence="6 7">
    <name type="scientific">Parasporobacterium paucivorans DSM 15970</name>
    <dbReference type="NCBI Taxonomy" id="1122934"/>
    <lineage>
        <taxon>Bacteria</taxon>
        <taxon>Bacillati</taxon>
        <taxon>Bacillota</taxon>
        <taxon>Clostridia</taxon>
        <taxon>Lachnospirales</taxon>
        <taxon>Lachnospiraceae</taxon>
        <taxon>Parasporobacterium</taxon>
    </lineage>
</organism>
<evidence type="ECO:0000259" key="5">
    <source>
        <dbReference type="Pfam" id="PF01979"/>
    </source>
</evidence>
<dbReference type="AlphaFoldDB" id="A0A1M6J9J8"/>
<dbReference type="SUPFAM" id="SSF51338">
    <property type="entry name" value="Composite domain of metallo-dependent hydrolases"/>
    <property type="match status" value="1"/>
</dbReference>
<reference evidence="6 7" key="1">
    <citation type="submission" date="2016-11" db="EMBL/GenBank/DDBJ databases">
        <authorList>
            <person name="Jaros S."/>
            <person name="Januszkiewicz K."/>
            <person name="Wedrychowicz H."/>
        </authorList>
    </citation>
    <scope>NUCLEOTIDE SEQUENCE [LARGE SCALE GENOMIC DNA]</scope>
    <source>
        <strain evidence="6 7">DSM 15970</strain>
    </source>
</reference>
<keyword evidence="7" id="KW-1185">Reference proteome</keyword>
<evidence type="ECO:0000256" key="4">
    <source>
        <dbReference type="HAMAP-Rule" id="MF_01281"/>
    </source>
</evidence>
<feature type="binding site" evidence="4">
    <location>
        <position position="63"/>
    </location>
    <ligand>
        <name>Zn(2+)</name>
        <dbReference type="ChEBI" id="CHEBI:29105"/>
    </ligand>
</feature>
<feature type="domain" description="Amidohydrolase-related" evidence="5">
    <location>
        <begin position="55"/>
        <end position="400"/>
    </location>
</feature>
<keyword evidence="2 4" id="KW-0378">Hydrolase</keyword>
<dbReference type="EMBL" id="FQYT01000021">
    <property type="protein sequence ID" value="SHJ43368.1"/>
    <property type="molecule type" value="Genomic_DNA"/>
</dbReference>
<keyword evidence="3 4" id="KW-0862">Zinc</keyword>
<dbReference type="HAMAP" id="MF_01281">
    <property type="entry name" value="MTA_SAH_deamin"/>
    <property type="match status" value="1"/>
</dbReference>
<dbReference type="Gene3D" id="3.20.20.140">
    <property type="entry name" value="Metal-dependent hydrolases"/>
    <property type="match status" value="1"/>
</dbReference>
<comment type="function">
    <text evidence="4">Catalyzes the deamination of 5-methylthioadenosine and S-adenosyl-L-homocysteine into 5-methylthioinosine and S-inosyl-L-homocysteine, respectively. Is also able to deaminate adenosine.</text>
</comment>
<dbReference type="EC" id="3.5.4.28" evidence="4"/>
<dbReference type="InterPro" id="IPR006680">
    <property type="entry name" value="Amidohydro-rel"/>
</dbReference>
<dbReference type="InterPro" id="IPR023512">
    <property type="entry name" value="Deaminase_MtaD/DadD"/>
</dbReference>
<comment type="caution">
    <text evidence="4">Lacks conserved residue(s) required for the propagation of feature annotation.</text>
</comment>
<dbReference type="Pfam" id="PF01979">
    <property type="entry name" value="Amidohydro_1"/>
    <property type="match status" value="1"/>
</dbReference>
<comment type="similarity">
    <text evidence="4">Belongs to the metallo-dependent hydrolases superfamily. MTA/SAH deaminase family.</text>
</comment>
<dbReference type="GO" id="GO:0090614">
    <property type="term" value="F:5'-methylthioadenosine deaminase activity"/>
    <property type="evidence" value="ECO:0007669"/>
    <property type="project" value="UniProtKB-UniRule"/>
</dbReference>
<dbReference type="OrthoDB" id="9767366at2"/>
<feature type="binding site" evidence="4">
    <location>
        <position position="92"/>
    </location>
    <ligand>
        <name>substrate</name>
    </ligand>
</feature>
<feature type="binding site" evidence="4">
    <location>
        <position position="144"/>
    </location>
    <ligand>
        <name>substrate</name>
    </ligand>
</feature>
<feature type="binding site" evidence="4">
    <location>
        <position position="297"/>
    </location>
    <ligand>
        <name>substrate</name>
    </ligand>
</feature>
<evidence type="ECO:0000313" key="7">
    <source>
        <dbReference type="Proteomes" id="UP000184342"/>
    </source>
</evidence>
<feature type="binding site" evidence="4">
    <location>
        <position position="182"/>
    </location>
    <ligand>
        <name>substrate</name>
    </ligand>
</feature>
<dbReference type="Proteomes" id="UP000184342">
    <property type="component" value="Unassembled WGS sequence"/>
</dbReference>
<feature type="binding site" evidence="4">
    <location>
        <position position="209"/>
    </location>
    <ligand>
        <name>Zn(2+)</name>
        <dbReference type="ChEBI" id="CHEBI:29105"/>
    </ligand>
</feature>